<sequence>MADLEKSTTHIRVISEIRGQKDIVREIHGMYQGINYP</sequence>
<organism evidence="1 2">
    <name type="scientific">Cecembia calidifontis</name>
    <dbReference type="NCBI Taxonomy" id="1187080"/>
    <lineage>
        <taxon>Bacteria</taxon>
        <taxon>Pseudomonadati</taxon>
        <taxon>Bacteroidota</taxon>
        <taxon>Cytophagia</taxon>
        <taxon>Cytophagales</taxon>
        <taxon>Cyclobacteriaceae</taxon>
        <taxon>Cecembia</taxon>
    </lineage>
</organism>
<gene>
    <name evidence="1" type="ORF">BC751_2291</name>
</gene>
<reference evidence="1 2" key="1">
    <citation type="submission" date="2019-02" db="EMBL/GenBank/DDBJ databases">
        <title>Genomic Encyclopedia of Archaeal and Bacterial Type Strains, Phase II (KMG-II): from individual species to whole genera.</title>
        <authorList>
            <person name="Goeker M."/>
        </authorList>
    </citation>
    <scope>NUCLEOTIDE SEQUENCE [LARGE SCALE GENOMIC DNA]</scope>
    <source>
        <strain evidence="1 2">DSM 21411</strain>
    </source>
</reference>
<accession>A0A4V2F6L2</accession>
<dbReference type="AlphaFoldDB" id="A0A4V2F6L2"/>
<comment type="caution">
    <text evidence="1">The sequence shown here is derived from an EMBL/GenBank/DDBJ whole genome shotgun (WGS) entry which is preliminary data.</text>
</comment>
<proteinExistence type="predicted"/>
<evidence type="ECO:0000313" key="2">
    <source>
        <dbReference type="Proteomes" id="UP000292209"/>
    </source>
</evidence>
<protein>
    <submittedName>
        <fullName evidence="1">Uncharacterized protein</fullName>
    </submittedName>
</protein>
<name>A0A4V2F6L2_9BACT</name>
<evidence type="ECO:0000313" key="1">
    <source>
        <dbReference type="EMBL" id="RZS96709.1"/>
    </source>
</evidence>
<dbReference type="EMBL" id="SGXG01000001">
    <property type="protein sequence ID" value="RZS96709.1"/>
    <property type="molecule type" value="Genomic_DNA"/>
</dbReference>
<keyword evidence="2" id="KW-1185">Reference proteome</keyword>
<dbReference type="Proteomes" id="UP000292209">
    <property type="component" value="Unassembled WGS sequence"/>
</dbReference>